<protein>
    <submittedName>
        <fullName evidence="2">Uncharacterized protein</fullName>
    </submittedName>
</protein>
<gene>
    <name evidence="2" type="ORF">OIE73_03775</name>
</gene>
<dbReference type="GeneID" id="91541659"/>
<reference evidence="2 3" key="1">
    <citation type="submission" date="2022-10" db="EMBL/GenBank/DDBJ databases">
        <title>The complete genomes of actinobacterial strains from the NBC collection.</title>
        <authorList>
            <person name="Joergensen T.S."/>
            <person name="Alvarez Arevalo M."/>
            <person name="Sterndorff E.B."/>
            <person name="Faurdal D."/>
            <person name="Vuksanovic O."/>
            <person name="Mourched A.-S."/>
            <person name="Charusanti P."/>
            <person name="Shaw S."/>
            <person name="Blin K."/>
            <person name="Weber T."/>
        </authorList>
    </citation>
    <scope>NUCLEOTIDE SEQUENCE [LARGE SCALE GENOMIC DNA]</scope>
    <source>
        <strain evidence="2 3">NBC 01753</strain>
    </source>
</reference>
<dbReference type="Proteomes" id="UP001335325">
    <property type="component" value="Chromosome"/>
</dbReference>
<feature type="region of interest" description="Disordered" evidence="1">
    <location>
        <begin position="68"/>
        <end position="88"/>
    </location>
</feature>
<evidence type="ECO:0000256" key="1">
    <source>
        <dbReference type="SAM" id="MobiDB-lite"/>
    </source>
</evidence>
<dbReference type="EMBL" id="CP109134">
    <property type="protein sequence ID" value="WSD04962.1"/>
    <property type="molecule type" value="Genomic_DNA"/>
</dbReference>
<evidence type="ECO:0000313" key="2">
    <source>
        <dbReference type="EMBL" id="WSD04962.1"/>
    </source>
</evidence>
<name>A0ABZ1GFQ2_9ACTN</name>
<evidence type="ECO:0000313" key="3">
    <source>
        <dbReference type="Proteomes" id="UP001335325"/>
    </source>
</evidence>
<sequence length="88" mass="9231">MATEIVGQARAAAPRVREQSAARIHDATAAETAALLAAAERDVAALRDRVGHRLPPLVDRVAAGVIEDLSTPDDERREGGSPRWAPGG</sequence>
<keyword evidence="3" id="KW-1185">Reference proteome</keyword>
<proteinExistence type="predicted"/>
<accession>A0ABZ1GFQ2</accession>
<organism evidence="2 3">
    <name type="scientific">Streptomyces hirsutus</name>
    <dbReference type="NCBI Taxonomy" id="35620"/>
    <lineage>
        <taxon>Bacteria</taxon>
        <taxon>Bacillati</taxon>
        <taxon>Actinomycetota</taxon>
        <taxon>Actinomycetes</taxon>
        <taxon>Kitasatosporales</taxon>
        <taxon>Streptomycetaceae</taxon>
        <taxon>Streptomyces</taxon>
    </lineage>
</organism>
<dbReference type="RefSeq" id="WP_141666086.1">
    <property type="nucleotide sequence ID" value="NZ_CP109134.1"/>
</dbReference>